<dbReference type="RefSeq" id="WP_202014788.1">
    <property type="nucleotide sequence ID" value="NZ_JAERRB010000013.1"/>
</dbReference>
<accession>A0ABS1KZF4</accession>
<sequence length="69" mass="7852">MISDYDSVNEFRGNTFKDSFDECRFPEPLTPVSTVKMSSGNFTVRLITGESEVADHLFHFALTINFQIT</sequence>
<gene>
    <name evidence="1" type="ORF">JI741_26635</name>
</gene>
<dbReference type="Proteomes" id="UP000613030">
    <property type="component" value="Unassembled WGS sequence"/>
</dbReference>
<keyword evidence="2" id="KW-1185">Reference proteome</keyword>
<organism evidence="1 2">
    <name type="scientific">Chryseolinea lacunae</name>
    <dbReference type="NCBI Taxonomy" id="2801331"/>
    <lineage>
        <taxon>Bacteria</taxon>
        <taxon>Pseudomonadati</taxon>
        <taxon>Bacteroidota</taxon>
        <taxon>Cytophagia</taxon>
        <taxon>Cytophagales</taxon>
        <taxon>Fulvivirgaceae</taxon>
        <taxon>Chryseolinea</taxon>
    </lineage>
</organism>
<dbReference type="EMBL" id="JAERRB010000013">
    <property type="protein sequence ID" value="MBL0744839.1"/>
    <property type="molecule type" value="Genomic_DNA"/>
</dbReference>
<evidence type="ECO:0000313" key="2">
    <source>
        <dbReference type="Proteomes" id="UP000613030"/>
    </source>
</evidence>
<evidence type="ECO:0000313" key="1">
    <source>
        <dbReference type="EMBL" id="MBL0744839.1"/>
    </source>
</evidence>
<proteinExistence type="predicted"/>
<comment type="caution">
    <text evidence="1">The sequence shown here is derived from an EMBL/GenBank/DDBJ whole genome shotgun (WGS) entry which is preliminary data.</text>
</comment>
<name>A0ABS1KZF4_9BACT</name>
<reference evidence="1 2" key="1">
    <citation type="submission" date="2021-01" db="EMBL/GenBank/DDBJ databases">
        <title>Chryseolinea sp. Jin1 Genome sequencing and assembly.</title>
        <authorList>
            <person name="Kim I."/>
        </authorList>
    </citation>
    <scope>NUCLEOTIDE SEQUENCE [LARGE SCALE GENOMIC DNA]</scope>
    <source>
        <strain evidence="1 2">Jin1</strain>
    </source>
</reference>
<protein>
    <submittedName>
        <fullName evidence="1">Uncharacterized protein</fullName>
    </submittedName>
</protein>